<evidence type="ECO:0008006" key="2">
    <source>
        <dbReference type="Google" id="ProtNLM"/>
    </source>
</evidence>
<evidence type="ECO:0000313" key="1">
    <source>
        <dbReference type="EnsemblPlants" id="MELO3C033564.2.1"/>
    </source>
</evidence>
<protein>
    <recommendedName>
        <fullName evidence="2">Serine/threonine-protein kinase nek2</fullName>
    </recommendedName>
</protein>
<accession>A0A9I9EHQ7</accession>
<dbReference type="Gramene" id="MELO3C033564.2.1">
    <property type="protein sequence ID" value="MELO3C033564.2.1"/>
    <property type="gene ID" value="MELO3C033564.2"/>
</dbReference>
<dbReference type="EnsemblPlants" id="MELO3C033564.2.1">
    <property type="protein sequence ID" value="MELO3C033564.2.1"/>
    <property type="gene ID" value="MELO3C033564.2"/>
</dbReference>
<reference evidence="1" key="1">
    <citation type="submission" date="2023-03" db="UniProtKB">
        <authorList>
            <consortium name="EnsemblPlants"/>
        </authorList>
    </citation>
    <scope>IDENTIFICATION</scope>
</reference>
<name>A0A9I9EHQ7_CUCME</name>
<organism evidence="1">
    <name type="scientific">Cucumis melo</name>
    <name type="common">Muskmelon</name>
    <dbReference type="NCBI Taxonomy" id="3656"/>
    <lineage>
        <taxon>Eukaryota</taxon>
        <taxon>Viridiplantae</taxon>
        <taxon>Streptophyta</taxon>
        <taxon>Embryophyta</taxon>
        <taxon>Tracheophyta</taxon>
        <taxon>Spermatophyta</taxon>
        <taxon>Magnoliopsida</taxon>
        <taxon>eudicotyledons</taxon>
        <taxon>Gunneridae</taxon>
        <taxon>Pentapetalae</taxon>
        <taxon>rosids</taxon>
        <taxon>fabids</taxon>
        <taxon>Cucurbitales</taxon>
        <taxon>Cucurbitaceae</taxon>
        <taxon>Benincaseae</taxon>
        <taxon>Cucumis</taxon>
    </lineage>
</organism>
<sequence length="78" mass="8896">MWKKDHVEKKGQQYNDEHVQEVVNRIYEISKTCVDKESSPNDVLTQALGTQEGSGRVHGVSEFVTPTTYFHIAKCSKK</sequence>
<dbReference type="AlphaFoldDB" id="A0A9I9EHQ7"/>
<proteinExistence type="predicted"/>